<proteinExistence type="predicted"/>
<name>J9FYD4_9ZZZZ</name>
<comment type="caution">
    <text evidence="7">The sequence shown here is derived from an EMBL/GenBank/DDBJ whole genome shotgun (WGS) entry which is preliminary data.</text>
</comment>
<dbReference type="InterPro" id="IPR011990">
    <property type="entry name" value="TPR-like_helical_dom_sf"/>
</dbReference>
<evidence type="ECO:0000259" key="5">
    <source>
        <dbReference type="Pfam" id="PF07980"/>
    </source>
</evidence>
<evidence type="ECO:0000256" key="4">
    <source>
        <dbReference type="ARBA" id="ARBA00023237"/>
    </source>
</evidence>
<protein>
    <submittedName>
        <fullName evidence="7">Protein containing RagB/SusD domain protein</fullName>
    </submittedName>
</protein>
<keyword evidence="4" id="KW-0998">Cell outer membrane</keyword>
<evidence type="ECO:0000256" key="3">
    <source>
        <dbReference type="ARBA" id="ARBA00023136"/>
    </source>
</evidence>
<sequence>MMGLTTACDPLGIEPTNKVDEERFWENPQLARSYVNNLYFIQASASGDTFQSEQWSDNCQGNYEQDWNTYRQENFNQREFDENSGCTCFSAPWSGSYKNIRAVNLGIEKIGASTVLTEADKSQLLGECHFFRAFIYFDMEKFWGAVPYVDRVLTVQDETYLPRTKREVIFDNILSDLQKAIEYFEASGKNPDRGMINADVCKVFISRVALYAANAADASSKGIYNDDKEGLFKFEKNANHYYELSYAASHSLIGKYQLEPKYENLFTSTEAHKSVESIWPVMFKENMRSGFNPTSKNGPDGLYYGSTEEKKREWNLRSGLFPTQDLVDCYLQKDEADGQWKNWWETSQAKAMGITRNAKGELEGSSADYRKMYENRDARFYATVTYDGSYMGPENELYLIQTWIDNTTISDKTLKYSALHSGYRTLENLNSAPINRASAQTITGYYSRKYSQFNKINSDETMDWGTQRQTCYFQARYAEVLLNCAEAGIKLGKSDAAGYINEIRNRAGLSDYTGSDLWEEMKLQRRLEFAFECPGFRYFDLLRWGEAEGKTTIEELNKPSRGIWIFRKGIESEDVDKNGYPVAPGEAGYFTPKFETFEMPYSYYERKFDNARYYFMPFSITMLRDYKQLQQNPGWTNFNYNN</sequence>
<dbReference type="InterPro" id="IPR012944">
    <property type="entry name" value="SusD_RagB_dom"/>
</dbReference>
<dbReference type="GO" id="GO:0009279">
    <property type="term" value="C:cell outer membrane"/>
    <property type="evidence" value="ECO:0007669"/>
    <property type="project" value="UniProtKB-SubCell"/>
</dbReference>
<accession>J9FYD4</accession>
<dbReference type="Pfam" id="PF07980">
    <property type="entry name" value="SusD_RagB"/>
    <property type="match status" value="1"/>
</dbReference>
<gene>
    <name evidence="7" type="ORF">EVA_12331</name>
</gene>
<evidence type="ECO:0000313" key="7">
    <source>
        <dbReference type="EMBL" id="EJW99563.1"/>
    </source>
</evidence>
<dbReference type="InterPro" id="IPR033985">
    <property type="entry name" value="SusD-like_N"/>
</dbReference>
<dbReference type="Pfam" id="PF14322">
    <property type="entry name" value="SusD-like_3"/>
    <property type="match status" value="1"/>
</dbReference>
<keyword evidence="3" id="KW-0472">Membrane</keyword>
<feature type="domain" description="RagB/SusD" evidence="5">
    <location>
        <begin position="276"/>
        <end position="635"/>
    </location>
</feature>
<organism evidence="7">
    <name type="scientific">gut metagenome</name>
    <dbReference type="NCBI Taxonomy" id="749906"/>
    <lineage>
        <taxon>unclassified sequences</taxon>
        <taxon>metagenomes</taxon>
        <taxon>organismal metagenomes</taxon>
    </lineage>
</organism>
<dbReference type="AlphaFoldDB" id="J9FYD4"/>
<comment type="subcellular location">
    <subcellularLocation>
        <location evidence="1">Cell outer membrane</location>
    </subcellularLocation>
</comment>
<feature type="domain" description="SusD-like N-terminal" evidence="6">
    <location>
        <begin position="44"/>
        <end position="183"/>
    </location>
</feature>
<dbReference type="SUPFAM" id="SSF48452">
    <property type="entry name" value="TPR-like"/>
    <property type="match status" value="1"/>
</dbReference>
<evidence type="ECO:0000259" key="6">
    <source>
        <dbReference type="Pfam" id="PF14322"/>
    </source>
</evidence>
<evidence type="ECO:0000256" key="2">
    <source>
        <dbReference type="ARBA" id="ARBA00022729"/>
    </source>
</evidence>
<evidence type="ECO:0000256" key="1">
    <source>
        <dbReference type="ARBA" id="ARBA00004442"/>
    </source>
</evidence>
<reference evidence="7" key="1">
    <citation type="journal article" date="2012" name="PLoS ONE">
        <title>Gene sets for utilization of primary and secondary nutrition supplies in the distal gut of endangered iberian lynx.</title>
        <authorList>
            <person name="Alcaide M."/>
            <person name="Messina E."/>
            <person name="Richter M."/>
            <person name="Bargiela R."/>
            <person name="Peplies J."/>
            <person name="Huws S.A."/>
            <person name="Newbold C.J."/>
            <person name="Golyshin P.N."/>
            <person name="Simon M.A."/>
            <person name="Lopez G."/>
            <person name="Yakimov M.M."/>
            <person name="Ferrer M."/>
        </authorList>
    </citation>
    <scope>NUCLEOTIDE SEQUENCE</scope>
</reference>
<dbReference type="Gene3D" id="1.25.40.390">
    <property type="match status" value="1"/>
</dbReference>
<dbReference type="EMBL" id="AMCI01003754">
    <property type="protein sequence ID" value="EJW99563.1"/>
    <property type="molecule type" value="Genomic_DNA"/>
</dbReference>
<keyword evidence="2" id="KW-0732">Signal</keyword>